<gene>
    <name evidence="2" type="ORF">A176_006127</name>
</gene>
<dbReference type="Proteomes" id="UP000009026">
    <property type="component" value="Chromosome"/>
</dbReference>
<organism evidence="2 3">
    <name type="scientific">Pseudomyxococcus hansupus</name>
    <dbReference type="NCBI Taxonomy" id="1297742"/>
    <lineage>
        <taxon>Bacteria</taxon>
        <taxon>Pseudomonadati</taxon>
        <taxon>Myxococcota</taxon>
        <taxon>Myxococcia</taxon>
        <taxon>Myxococcales</taxon>
        <taxon>Cystobacterineae</taxon>
        <taxon>Myxococcaceae</taxon>
        <taxon>Pseudomyxococcus</taxon>
    </lineage>
</organism>
<dbReference type="eggNOG" id="COG1538">
    <property type="taxonomic scope" value="Bacteria"/>
</dbReference>
<evidence type="ECO:0000256" key="1">
    <source>
        <dbReference type="ARBA" id="ARBA00007613"/>
    </source>
</evidence>
<dbReference type="GO" id="GO:0015562">
    <property type="term" value="F:efflux transmembrane transporter activity"/>
    <property type="evidence" value="ECO:0007669"/>
    <property type="project" value="InterPro"/>
</dbReference>
<accession>A0A0H4X6K2</accession>
<dbReference type="PANTHER" id="PTHR30203:SF24">
    <property type="entry name" value="BLR4935 PROTEIN"/>
    <property type="match status" value="1"/>
</dbReference>
<name>A0A0H4X6K2_9BACT</name>
<dbReference type="InterPro" id="IPR003423">
    <property type="entry name" value="OMP_efflux"/>
</dbReference>
<dbReference type="KEGG" id="mym:A176_006127"/>
<dbReference type="AlphaFoldDB" id="A0A0H4X6K2"/>
<evidence type="ECO:0000313" key="2">
    <source>
        <dbReference type="EMBL" id="AKQ69215.1"/>
    </source>
</evidence>
<dbReference type="PATRIC" id="fig|1297742.4.peg.6218"/>
<dbReference type="EMBL" id="CP012109">
    <property type="protein sequence ID" value="AKQ69215.1"/>
    <property type="molecule type" value="Genomic_DNA"/>
</dbReference>
<protein>
    <submittedName>
        <fullName evidence="2">Heavy metal RND efflux outer membrane protein, CzcC family</fullName>
    </submittedName>
</protein>
<keyword evidence="3" id="KW-1185">Reference proteome</keyword>
<dbReference type="STRING" id="1297742.A176_006127"/>
<comment type="similarity">
    <text evidence="1">Belongs to the outer membrane factor (OMF) (TC 1.B.17) family.</text>
</comment>
<dbReference type="InterPro" id="IPR010131">
    <property type="entry name" value="MdtP/NodT-like"/>
</dbReference>
<dbReference type="Pfam" id="PF02321">
    <property type="entry name" value="OEP"/>
    <property type="match status" value="1"/>
</dbReference>
<dbReference type="Gene3D" id="1.20.1600.10">
    <property type="entry name" value="Outer membrane efflux proteins (OEP)"/>
    <property type="match status" value="1"/>
</dbReference>
<dbReference type="PANTHER" id="PTHR30203">
    <property type="entry name" value="OUTER MEMBRANE CATION EFFLUX PROTEIN"/>
    <property type="match status" value="1"/>
</dbReference>
<proteinExistence type="inferred from homology"/>
<reference evidence="2 3" key="1">
    <citation type="journal article" date="2016" name="PLoS ONE">
        <title>Complete Genome Sequence and Comparative Genomics of a Novel Myxobacterium Myxococcus hansupus.</title>
        <authorList>
            <person name="Sharma G."/>
            <person name="Narwani T."/>
            <person name="Subramanian S."/>
        </authorList>
    </citation>
    <scope>NUCLEOTIDE SEQUENCE [LARGE SCALE GENOMIC DNA]</scope>
    <source>
        <strain evidence="3">mixupus</strain>
    </source>
</reference>
<sequence length="406" mass="43941">MGPEGAEVASLPPGTPETQLLDERTAVSIALWNSAALQSDMAQLGVSRADLAEAGALPNPTFSLLLPVGPRTLETSLLAPLFALWQRPSRVAAAKLQVEQVARGLVQNGLDLARDVRIAHTEWVLSEERREARDELSTLWGRTAELVEARFAAGDASQMEVAALRAEAQTAVDSARRARTDVVLARERLRLLMGVVQSPLFAEAQPRVEPWDERPLRPVDDLISLAQAARPDVRAAELGIEVAGGRLGWEKSRILQLFARLDTKPSTSASGAPQALWVPGVQLDVPIFNWNPGGIGRSEAELLRASARYVLLRQQVSNEVLMARAQVLQAAGSLEAFQSDILPAFTAASEGAQKAFDAGDLPYLQVLDALRRLADARLRALDIEADLRRALAQLDRSLGKQGVAHE</sequence>
<dbReference type="SUPFAM" id="SSF56954">
    <property type="entry name" value="Outer membrane efflux proteins (OEP)"/>
    <property type="match status" value="1"/>
</dbReference>
<evidence type="ECO:0000313" key="3">
    <source>
        <dbReference type="Proteomes" id="UP000009026"/>
    </source>
</evidence>